<reference evidence="1" key="1">
    <citation type="submission" date="2019-12" db="EMBL/GenBank/DDBJ databases">
        <title>Genome sequencing and annotation of Brassica cretica.</title>
        <authorList>
            <person name="Studholme D.J."/>
            <person name="Sarris P.F."/>
        </authorList>
    </citation>
    <scope>NUCLEOTIDE SEQUENCE</scope>
    <source>
        <strain evidence="1">PFS-102/07</strain>
        <tissue evidence="1">Leaf</tissue>
    </source>
</reference>
<accession>A0A8S9KB17</accession>
<name>A0A8S9KB17_BRACR</name>
<sequence>MIEAKCQRMSGMGSLWRHPSCNCNDFGCVVYATATRDDVGRWSDAEQVDGVEKAGEASFWECKGNYIRFSPLRLPTNGFPLGLSPGCYSYSPLNENLSLNSVMRHVSIIYSQTSLGGCPLAEPQMPICPHGARLFPNVRTPSTTFPLTLLPCGLRLIHAY</sequence>
<protein>
    <submittedName>
        <fullName evidence="1">Uncharacterized protein</fullName>
    </submittedName>
</protein>
<dbReference type="EMBL" id="QGKY02000190">
    <property type="protein sequence ID" value="KAF2591251.1"/>
    <property type="molecule type" value="Genomic_DNA"/>
</dbReference>
<proteinExistence type="predicted"/>
<dbReference type="AlphaFoldDB" id="A0A8S9KB17"/>
<comment type="caution">
    <text evidence="1">The sequence shown here is derived from an EMBL/GenBank/DDBJ whole genome shotgun (WGS) entry which is preliminary data.</text>
</comment>
<evidence type="ECO:0000313" key="1">
    <source>
        <dbReference type="EMBL" id="KAF2591251.1"/>
    </source>
</evidence>
<organism evidence="1">
    <name type="scientific">Brassica cretica</name>
    <name type="common">Mustard</name>
    <dbReference type="NCBI Taxonomy" id="69181"/>
    <lineage>
        <taxon>Eukaryota</taxon>
        <taxon>Viridiplantae</taxon>
        <taxon>Streptophyta</taxon>
        <taxon>Embryophyta</taxon>
        <taxon>Tracheophyta</taxon>
        <taxon>Spermatophyta</taxon>
        <taxon>Magnoliopsida</taxon>
        <taxon>eudicotyledons</taxon>
        <taxon>Gunneridae</taxon>
        <taxon>Pentapetalae</taxon>
        <taxon>rosids</taxon>
        <taxon>malvids</taxon>
        <taxon>Brassicales</taxon>
        <taxon>Brassicaceae</taxon>
        <taxon>Brassiceae</taxon>
        <taxon>Brassica</taxon>
    </lineage>
</organism>
<gene>
    <name evidence="1" type="ORF">F2Q70_00038500</name>
</gene>